<evidence type="ECO:0000313" key="1">
    <source>
        <dbReference type="EMBL" id="SVC26687.1"/>
    </source>
</evidence>
<protein>
    <submittedName>
        <fullName evidence="1">Uncharacterized protein</fullName>
    </submittedName>
</protein>
<dbReference type="EMBL" id="UINC01082162">
    <property type="protein sequence ID" value="SVC26687.1"/>
    <property type="molecule type" value="Genomic_DNA"/>
</dbReference>
<gene>
    <name evidence="1" type="ORF">METZ01_LOCUS279541</name>
</gene>
<feature type="non-terminal residue" evidence="1">
    <location>
        <position position="49"/>
    </location>
</feature>
<organism evidence="1">
    <name type="scientific">marine metagenome</name>
    <dbReference type="NCBI Taxonomy" id="408172"/>
    <lineage>
        <taxon>unclassified sequences</taxon>
        <taxon>metagenomes</taxon>
        <taxon>ecological metagenomes</taxon>
    </lineage>
</organism>
<feature type="non-terminal residue" evidence="1">
    <location>
        <position position="1"/>
    </location>
</feature>
<dbReference type="AlphaFoldDB" id="A0A382KV73"/>
<sequence length="49" mass="5569">CSRLGDLSEFCDRETYICAERRQCEICSYNPGLKARAWGSSTNRRIPGV</sequence>
<reference evidence="1" key="1">
    <citation type="submission" date="2018-05" db="EMBL/GenBank/DDBJ databases">
        <authorList>
            <person name="Lanie J.A."/>
            <person name="Ng W.-L."/>
            <person name="Kazmierczak K.M."/>
            <person name="Andrzejewski T.M."/>
            <person name="Davidsen T.M."/>
            <person name="Wayne K.J."/>
            <person name="Tettelin H."/>
            <person name="Glass J.I."/>
            <person name="Rusch D."/>
            <person name="Podicherti R."/>
            <person name="Tsui H.-C.T."/>
            <person name="Winkler M.E."/>
        </authorList>
    </citation>
    <scope>NUCLEOTIDE SEQUENCE</scope>
</reference>
<name>A0A382KV73_9ZZZZ</name>
<accession>A0A382KV73</accession>
<proteinExistence type="predicted"/>